<dbReference type="OrthoDB" id="9813413at2"/>
<evidence type="ECO:0000259" key="4">
    <source>
        <dbReference type="PROSITE" id="PS01124"/>
    </source>
</evidence>
<reference evidence="6" key="1">
    <citation type="submission" date="2018-06" db="EMBL/GenBank/DDBJ databases">
        <title>Description of Blautia argi sp. nov., a new anaerobic isolated from dog feces.</title>
        <authorList>
            <person name="Chang Y.-H."/>
            <person name="Paek J."/>
            <person name="Shin Y."/>
        </authorList>
    </citation>
    <scope>NUCLEOTIDE SEQUENCE [LARGE SCALE GENOMIC DNA]</scope>
    <source>
        <strain evidence="6">KCTC 15426</strain>
    </source>
</reference>
<dbReference type="Pfam" id="PF12833">
    <property type="entry name" value="HTH_18"/>
    <property type="match status" value="1"/>
</dbReference>
<organism evidence="5 6">
    <name type="scientific">Blautia argi</name>
    <dbReference type="NCBI Taxonomy" id="1912897"/>
    <lineage>
        <taxon>Bacteria</taxon>
        <taxon>Bacillati</taxon>
        <taxon>Bacillota</taxon>
        <taxon>Clostridia</taxon>
        <taxon>Lachnospirales</taxon>
        <taxon>Lachnospiraceae</taxon>
        <taxon>Blautia</taxon>
    </lineage>
</organism>
<dbReference type="SUPFAM" id="SSF51215">
    <property type="entry name" value="Regulatory protein AraC"/>
    <property type="match status" value="1"/>
</dbReference>
<dbReference type="InterPro" id="IPR020449">
    <property type="entry name" value="Tscrpt_reg_AraC-type_HTH"/>
</dbReference>
<dbReference type="PANTHER" id="PTHR43280">
    <property type="entry name" value="ARAC-FAMILY TRANSCRIPTIONAL REGULATOR"/>
    <property type="match status" value="1"/>
</dbReference>
<evidence type="ECO:0000256" key="3">
    <source>
        <dbReference type="ARBA" id="ARBA00023163"/>
    </source>
</evidence>
<dbReference type="PANTHER" id="PTHR43280:SF2">
    <property type="entry name" value="HTH-TYPE TRANSCRIPTIONAL REGULATOR EXSA"/>
    <property type="match status" value="1"/>
</dbReference>
<dbReference type="PROSITE" id="PS00041">
    <property type="entry name" value="HTH_ARAC_FAMILY_1"/>
    <property type="match status" value="1"/>
</dbReference>
<dbReference type="InterPro" id="IPR037923">
    <property type="entry name" value="HTH-like"/>
</dbReference>
<evidence type="ECO:0000313" key="5">
    <source>
        <dbReference type="EMBL" id="AWY99334.1"/>
    </source>
</evidence>
<keyword evidence="2" id="KW-0238">DNA-binding</keyword>
<evidence type="ECO:0000313" key="6">
    <source>
        <dbReference type="Proteomes" id="UP000250003"/>
    </source>
</evidence>
<dbReference type="InterPro" id="IPR018060">
    <property type="entry name" value="HTH_AraC"/>
</dbReference>
<keyword evidence="3" id="KW-0804">Transcription</keyword>
<dbReference type="SMART" id="SM00342">
    <property type="entry name" value="HTH_ARAC"/>
    <property type="match status" value="1"/>
</dbReference>
<dbReference type="Proteomes" id="UP000250003">
    <property type="component" value="Chromosome"/>
</dbReference>
<dbReference type="GO" id="GO:0043565">
    <property type="term" value="F:sequence-specific DNA binding"/>
    <property type="evidence" value="ECO:0007669"/>
    <property type="project" value="InterPro"/>
</dbReference>
<dbReference type="InterPro" id="IPR018062">
    <property type="entry name" value="HTH_AraC-typ_CS"/>
</dbReference>
<dbReference type="PRINTS" id="PR00032">
    <property type="entry name" value="HTHARAC"/>
</dbReference>
<dbReference type="InterPro" id="IPR003313">
    <property type="entry name" value="AraC-bd"/>
</dbReference>
<dbReference type="AlphaFoldDB" id="A0A2Z4UET6"/>
<accession>A0A2Z4UET6</accession>
<protein>
    <submittedName>
        <fullName evidence="5">AraC family transcriptional regulator</fullName>
    </submittedName>
</protein>
<proteinExistence type="predicted"/>
<keyword evidence="1" id="KW-0805">Transcription regulation</keyword>
<name>A0A2Z4UET6_9FIRM</name>
<dbReference type="CDD" id="cd06986">
    <property type="entry name" value="cupin_MmsR-like_N"/>
    <property type="match status" value="1"/>
</dbReference>
<evidence type="ECO:0000256" key="1">
    <source>
        <dbReference type="ARBA" id="ARBA00023015"/>
    </source>
</evidence>
<dbReference type="Pfam" id="PF02311">
    <property type="entry name" value="AraC_binding"/>
    <property type="match status" value="1"/>
</dbReference>
<dbReference type="GO" id="GO:0003700">
    <property type="term" value="F:DNA-binding transcription factor activity"/>
    <property type="evidence" value="ECO:0007669"/>
    <property type="project" value="InterPro"/>
</dbReference>
<gene>
    <name evidence="5" type="ORF">DQQ01_15755</name>
</gene>
<dbReference type="KEGG" id="blau:DQQ01_15755"/>
<dbReference type="InterPro" id="IPR009057">
    <property type="entry name" value="Homeodomain-like_sf"/>
</dbReference>
<dbReference type="EMBL" id="CP030280">
    <property type="protein sequence ID" value="AWY99334.1"/>
    <property type="molecule type" value="Genomic_DNA"/>
</dbReference>
<feature type="domain" description="HTH araC/xylS-type" evidence="4">
    <location>
        <begin position="168"/>
        <end position="266"/>
    </location>
</feature>
<dbReference type="RefSeq" id="WP_111920775.1">
    <property type="nucleotide sequence ID" value="NZ_CP030280.1"/>
</dbReference>
<evidence type="ECO:0000256" key="2">
    <source>
        <dbReference type="ARBA" id="ARBA00023125"/>
    </source>
</evidence>
<dbReference type="SUPFAM" id="SSF46689">
    <property type="entry name" value="Homeodomain-like"/>
    <property type="match status" value="2"/>
</dbReference>
<keyword evidence="6" id="KW-1185">Reference proteome</keyword>
<dbReference type="Gene3D" id="2.60.120.280">
    <property type="entry name" value="Regulatory protein AraC"/>
    <property type="match status" value="1"/>
</dbReference>
<dbReference type="PROSITE" id="PS01124">
    <property type="entry name" value="HTH_ARAC_FAMILY_2"/>
    <property type="match status" value="1"/>
</dbReference>
<dbReference type="Gene3D" id="1.10.10.60">
    <property type="entry name" value="Homeodomain-like"/>
    <property type="match status" value="2"/>
</dbReference>
<sequence length="269" mass="31412">MEYEKSTEQDFLSVYFCGKEDCDPCHSFGPAIRPHYLLHVVLDGKGFYRKNGITHTLHKGDAFLIPPMESTYYEADRERPWSYAWVGFDGKNCNHILAETVFADSFVFRSTSKETTRRLCDSIELLLQSFQSPDKNQLRLTGNFLLLLSCMQNPSDKKREEVTHQYLQRAREYIDNNYSYDIKVSDIACHVGIDRTYLYKIFMEAEQISPKQYLMRHRIRIATQMLCSSSYTITEIAFSCGFKDSSSFCNHFKKQTGFSPRKFRQAFLS</sequence>